<dbReference type="AlphaFoldDB" id="A0A653CUV1"/>
<evidence type="ECO:0000313" key="1">
    <source>
        <dbReference type="EMBL" id="VEN51711.1"/>
    </source>
</evidence>
<organism evidence="1 2">
    <name type="scientific">Callosobruchus maculatus</name>
    <name type="common">Southern cowpea weevil</name>
    <name type="synonym">Pulse bruchid</name>
    <dbReference type="NCBI Taxonomy" id="64391"/>
    <lineage>
        <taxon>Eukaryota</taxon>
        <taxon>Metazoa</taxon>
        <taxon>Ecdysozoa</taxon>
        <taxon>Arthropoda</taxon>
        <taxon>Hexapoda</taxon>
        <taxon>Insecta</taxon>
        <taxon>Pterygota</taxon>
        <taxon>Neoptera</taxon>
        <taxon>Endopterygota</taxon>
        <taxon>Coleoptera</taxon>
        <taxon>Polyphaga</taxon>
        <taxon>Cucujiformia</taxon>
        <taxon>Chrysomeloidea</taxon>
        <taxon>Chrysomelidae</taxon>
        <taxon>Bruchinae</taxon>
        <taxon>Bruchini</taxon>
        <taxon>Callosobruchus</taxon>
    </lineage>
</organism>
<protein>
    <submittedName>
        <fullName evidence="1">Uncharacterized protein</fullName>
    </submittedName>
</protein>
<keyword evidence="2" id="KW-1185">Reference proteome</keyword>
<proteinExistence type="predicted"/>
<dbReference type="EMBL" id="CAACVG010008988">
    <property type="protein sequence ID" value="VEN51711.1"/>
    <property type="molecule type" value="Genomic_DNA"/>
</dbReference>
<gene>
    <name evidence="1" type="ORF">CALMAC_LOCUS12089</name>
</gene>
<evidence type="ECO:0000313" key="2">
    <source>
        <dbReference type="Proteomes" id="UP000410492"/>
    </source>
</evidence>
<dbReference type="Proteomes" id="UP000410492">
    <property type="component" value="Unassembled WGS sequence"/>
</dbReference>
<reference evidence="1 2" key="1">
    <citation type="submission" date="2019-01" db="EMBL/GenBank/DDBJ databases">
        <authorList>
            <person name="Sayadi A."/>
        </authorList>
    </citation>
    <scope>NUCLEOTIDE SEQUENCE [LARGE SCALE GENOMIC DNA]</scope>
</reference>
<sequence>HHYCDVWPLCHLSLITHHPFIAHIGIFFYPYLTCCYGPQLFYSSVPTPGTDFRICWV</sequence>
<name>A0A653CUV1_CALMS</name>
<accession>A0A653CUV1</accession>
<feature type="non-terminal residue" evidence="1">
    <location>
        <position position="1"/>
    </location>
</feature>